<evidence type="ECO:0000313" key="4">
    <source>
        <dbReference type="Proteomes" id="UP001209276"/>
    </source>
</evidence>
<protein>
    <submittedName>
        <fullName evidence="2">Uncharacterized protein</fullName>
    </submittedName>
</protein>
<keyword evidence="4" id="KW-1185">Reference proteome</keyword>
<dbReference type="RefSeq" id="WP_087444180.1">
    <property type="nucleotide sequence ID" value="NZ_CABMNB010000039.1"/>
</dbReference>
<dbReference type="GeneID" id="76997960"/>
<gene>
    <name evidence="2" type="ORF">FLT43_18530</name>
    <name evidence="1" type="ORF">M5W83_13465</name>
</gene>
<reference evidence="1 4" key="2">
    <citation type="submission" date="2022-05" db="EMBL/GenBank/DDBJ databases">
        <title>Genome Sequencing of Bee-Associated Microbes.</title>
        <authorList>
            <person name="Dunlap C."/>
        </authorList>
    </citation>
    <scope>NUCLEOTIDE SEQUENCE [LARGE SCALE GENOMIC DNA]</scope>
    <source>
        <strain evidence="1 4">NRRL B-14613</strain>
    </source>
</reference>
<dbReference type="EMBL" id="JAMDMM010000024">
    <property type="protein sequence ID" value="MCY9608151.1"/>
    <property type="molecule type" value="Genomic_DNA"/>
</dbReference>
<evidence type="ECO:0000313" key="3">
    <source>
        <dbReference type="Proteomes" id="UP000315377"/>
    </source>
</evidence>
<proteinExistence type="predicted"/>
<evidence type="ECO:0000313" key="1">
    <source>
        <dbReference type="EMBL" id="MCY9608151.1"/>
    </source>
</evidence>
<organism evidence="2 3">
    <name type="scientific">Paenibacillus thiaminolyticus</name>
    <name type="common">Bacillus thiaminolyticus</name>
    <dbReference type="NCBI Taxonomy" id="49283"/>
    <lineage>
        <taxon>Bacteria</taxon>
        <taxon>Bacillati</taxon>
        <taxon>Bacillota</taxon>
        <taxon>Bacilli</taxon>
        <taxon>Bacillales</taxon>
        <taxon>Paenibacillaceae</taxon>
        <taxon>Paenibacillus</taxon>
    </lineage>
</organism>
<dbReference type="EMBL" id="CP041405">
    <property type="protein sequence ID" value="QDM45249.1"/>
    <property type="molecule type" value="Genomic_DNA"/>
</dbReference>
<accession>A0AAP9J290</accession>
<sequence length="65" mass="7553">MNIYFGIKYVDDFSNRHVIESILSVLEQQLGHQASCIVRDVEEWGRRSFSPAELMQKTFEIMDSG</sequence>
<dbReference type="Proteomes" id="UP000315377">
    <property type="component" value="Chromosome"/>
</dbReference>
<reference evidence="2 3" key="1">
    <citation type="submission" date="2019-07" db="EMBL/GenBank/DDBJ databases">
        <title>Paenibacillus thiaminolyticus NRRL B-4156.</title>
        <authorList>
            <person name="Hehnly C."/>
            <person name="Zhang L."/>
        </authorList>
    </citation>
    <scope>NUCLEOTIDE SEQUENCE [LARGE SCALE GENOMIC DNA]</scope>
    <source>
        <strain evidence="2 3">NRRL B-4156</strain>
    </source>
</reference>
<dbReference type="Proteomes" id="UP001209276">
    <property type="component" value="Unassembled WGS sequence"/>
</dbReference>
<name>A0AAP9J290_PANTH</name>
<dbReference type="AlphaFoldDB" id="A0AAP9J290"/>
<evidence type="ECO:0000313" key="2">
    <source>
        <dbReference type="EMBL" id="QDM45249.1"/>
    </source>
</evidence>